<dbReference type="SMART" id="SM00448">
    <property type="entry name" value="REC"/>
    <property type="match status" value="1"/>
</dbReference>
<feature type="modified residue" description="4-aspartylphosphate" evidence="2">
    <location>
        <position position="52"/>
    </location>
</feature>
<comment type="caution">
    <text evidence="4">The sequence shown here is derived from an EMBL/GenBank/DDBJ whole genome shotgun (WGS) entry which is preliminary data.</text>
</comment>
<dbReference type="AlphaFoldDB" id="A0A7W6JXK4"/>
<dbReference type="PANTHER" id="PTHR44591:SF3">
    <property type="entry name" value="RESPONSE REGULATORY DOMAIN-CONTAINING PROTEIN"/>
    <property type="match status" value="1"/>
</dbReference>
<dbReference type="SUPFAM" id="SSF52172">
    <property type="entry name" value="CheY-like"/>
    <property type="match status" value="1"/>
</dbReference>
<organism evidence="4 5">
    <name type="scientific">Sphingomonas kyeonggiensis</name>
    <dbReference type="NCBI Taxonomy" id="1268553"/>
    <lineage>
        <taxon>Bacteria</taxon>
        <taxon>Pseudomonadati</taxon>
        <taxon>Pseudomonadota</taxon>
        <taxon>Alphaproteobacteria</taxon>
        <taxon>Sphingomonadales</taxon>
        <taxon>Sphingomonadaceae</taxon>
        <taxon>Sphingomonas</taxon>
    </lineage>
</organism>
<dbReference type="Proteomes" id="UP000557392">
    <property type="component" value="Unassembled WGS sequence"/>
</dbReference>
<dbReference type="RefSeq" id="WP_184000743.1">
    <property type="nucleotide sequence ID" value="NZ_JACIEH010000006.1"/>
</dbReference>
<name>A0A7W6JXK4_9SPHN</name>
<gene>
    <name evidence="4" type="ORF">GGR46_004974</name>
</gene>
<proteinExistence type="predicted"/>
<dbReference type="GO" id="GO:0000160">
    <property type="term" value="P:phosphorelay signal transduction system"/>
    <property type="evidence" value="ECO:0007669"/>
    <property type="project" value="InterPro"/>
</dbReference>
<dbReference type="PANTHER" id="PTHR44591">
    <property type="entry name" value="STRESS RESPONSE REGULATOR PROTEIN 1"/>
    <property type="match status" value="1"/>
</dbReference>
<dbReference type="PROSITE" id="PS50110">
    <property type="entry name" value="RESPONSE_REGULATORY"/>
    <property type="match status" value="1"/>
</dbReference>
<evidence type="ECO:0000256" key="2">
    <source>
        <dbReference type="PROSITE-ProRule" id="PRU00169"/>
    </source>
</evidence>
<reference evidence="4 5" key="1">
    <citation type="submission" date="2020-08" db="EMBL/GenBank/DDBJ databases">
        <title>Genomic Encyclopedia of Type Strains, Phase IV (KMG-IV): sequencing the most valuable type-strain genomes for metagenomic binning, comparative biology and taxonomic classification.</title>
        <authorList>
            <person name="Goeker M."/>
        </authorList>
    </citation>
    <scope>NUCLEOTIDE SEQUENCE [LARGE SCALE GENOMIC DNA]</scope>
    <source>
        <strain evidence="4 5">DSM 101806</strain>
    </source>
</reference>
<sequence length="130" mass="14184">MARIIYVEDDELVGAVVQQVLSAAGHIVGVINHGTLAFDTIAFKKPDLVILDQSLPGMQGVDILKALRRLPALYLTPILMLSAKGSEQAIDEAMGAGANDYLPKPFEPEELVRRVADVLRNNSFRREVTS</sequence>
<evidence type="ECO:0000259" key="3">
    <source>
        <dbReference type="PROSITE" id="PS50110"/>
    </source>
</evidence>
<evidence type="ECO:0000313" key="5">
    <source>
        <dbReference type="Proteomes" id="UP000557392"/>
    </source>
</evidence>
<dbReference type="InterPro" id="IPR011006">
    <property type="entry name" value="CheY-like_superfamily"/>
</dbReference>
<dbReference type="InterPro" id="IPR050595">
    <property type="entry name" value="Bact_response_regulator"/>
</dbReference>
<keyword evidence="5" id="KW-1185">Reference proteome</keyword>
<evidence type="ECO:0000256" key="1">
    <source>
        <dbReference type="ARBA" id="ARBA00022553"/>
    </source>
</evidence>
<accession>A0A7W6JXK4</accession>
<dbReference type="Gene3D" id="3.40.50.2300">
    <property type="match status" value="1"/>
</dbReference>
<dbReference type="EMBL" id="JACIEH010000006">
    <property type="protein sequence ID" value="MBB4101382.1"/>
    <property type="molecule type" value="Genomic_DNA"/>
</dbReference>
<keyword evidence="1 2" id="KW-0597">Phosphoprotein</keyword>
<protein>
    <submittedName>
        <fullName evidence="4">Two-component system response regulator MtrA</fullName>
    </submittedName>
</protein>
<dbReference type="InterPro" id="IPR001789">
    <property type="entry name" value="Sig_transdc_resp-reg_receiver"/>
</dbReference>
<dbReference type="Pfam" id="PF00072">
    <property type="entry name" value="Response_reg"/>
    <property type="match status" value="1"/>
</dbReference>
<feature type="domain" description="Response regulatory" evidence="3">
    <location>
        <begin position="3"/>
        <end position="119"/>
    </location>
</feature>
<evidence type="ECO:0000313" key="4">
    <source>
        <dbReference type="EMBL" id="MBB4101382.1"/>
    </source>
</evidence>